<dbReference type="EMBL" id="CAJNJA010006564">
    <property type="protein sequence ID" value="CAE7212058.1"/>
    <property type="molecule type" value="Genomic_DNA"/>
</dbReference>
<dbReference type="Proteomes" id="UP000601435">
    <property type="component" value="Unassembled WGS sequence"/>
</dbReference>
<protein>
    <submittedName>
        <fullName evidence="1">AtpA protein</fullName>
    </submittedName>
</protein>
<feature type="non-terminal residue" evidence="1">
    <location>
        <position position="903"/>
    </location>
</feature>
<dbReference type="AlphaFoldDB" id="A0A812JQZ6"/>
<dbReference type="SUPFAM" id="SSF52540">
    <property type="entry name" value="P-loop containing nucleoside triphosphate hydrolases"/>
    <property type="match status" value="1"/>
</dbReference>
<comment type="caution">
    <text evidence="1">The sequence shown here is derived from an EMBL/GenBank/DDBJ whole genome shotgun (WGS) entry which is preliminary data.</text>
</comment>
<keyword evidence="2" id="KW-1185">Reference proteome</keyword>
<name>A0A812JQZ6_9DINO</name>
<sequence length="903" mass="100978">MGGLWEVVGGLDKGGVLVRTEENSTSVRVGRLSTGALLEELSQLGGELRFRRLAGQGPAEGWVPLKRHNEVLLKQPSDVWQVLGGQSKGGVLVREGFETSSPCLSERLATGSLVRQLEQKDDRLYFTRLTGSGPERGWVSIRLRHGAELLAPVDGVEMQALSGSVYDGMELVVLLENQEKQFSYQGFPSWVRWAAAVARLLREGKPYLPTRLPRPPRIDRPRPLAPYQQLSHTQLAEKSKQHLPGCLFGLTFPLSAEEMASEEFGPTWLTEAFHAAGTLPADNRVTKVLRAEDLAVKGFDAAGGAAMKMFLTVEYEKPDPDLHTELFCKYPYPFDQFPVERRQISSYGDVDGPEIAVQMLLTHLFPFRTAKFYFGDVCRETTNFILISEKIEFSRRGRIEQGRVVEQIDYEPYQVLPVCGKFQDWLLPDPAEYYCCLFRAMGQLAAWDKQGRYNDYFGPLDSAQLQRLAAQRREIKAQQVESQRASVARILDTAIDFMTNVIPSMVPGFLLEGGRLGKVKEDLLEMLPHFPGMSGQYQFTDPNYVAAMHANLQADNAFFWRDEYDTLACGVLDWGGFSRMAFCMNFLGCLSGADPEVLLAHEEGIIRCFRDEYARCGGPHLPLEELLLRYHLGYITFVYESTTWVEREIYKLATKEEMQSWHGILDDRFQERFRVRCRSSAIINSFAFYSLKGDHFRKLFKEWSTGKGAPFLTKIQPSSRRGFCSGTVPPEVDVDVIQHHPEGLLVSRGTAGSQKAGPSRGAVFEHGGRHWVSIFEIDRYWFASPLSVRSTSEEARWISTEPTPGSCLASACLRRPTPAQADRAQLSQSLSTGVLAVDVLAPIGIGQSMLICGPKDTGKSTLANQVVEYALAGRQVDKVVHFQSSSAPPADPTLQRVGTLMQL</sequence>
<dbReference type="OrthoDB" id="432660at2759"/>
<dbReference type="InterPro" id="IPR027417">
    <property type="entry name" value="P-loop_NTPase"/>
</dbReference>
<evidence type="ECO:0000313" key="1">
    <source>
        <dbReference type="EMBL" id="CAE7212058.1"/>
    </source>
</evidence>
<organism evidence="1 2">
    <name type="scientific">Symbiodinium necroappetens</name>
    <dbReference type="NCBI Taxonomy" id="1628268"/>
    <lineage>
        <taxon>Eukaryota</taxon>
        <taxon>Sar</taxon>
        <taxon>Alveolata</taxon>
        <taxon>Dinophyceae</taxon>
        <taxon>Suessiales</taxon>
        <taxon>Symbiodiniaceae</taxon>
        <taxon>Symbiodinium</taxon>
    </lineage>
</organism>
<reference evidence="1" key="1">
    <citation type="submission" date="2021-02" db="EMBL/GenBank/DDBJ databases">
        <authorList>
            <person name="Dougan E. K."/>
            <person name="Rhodes N."/>
            <person name="Thang M."/>
            <person name="Chan C."/>
        </authorList>
    </citation>
    <scope>NUCLEOTIDE SEQUENCE</scope>
</reference>
<dbReference type="Gene3D" id="3.40.50.300">
    <property type="entry name" value="P-loop containing nucleotide triphosphate hydrolases"/>
    <property type="match status" value="1"/>
</dbReference>
<evidence type="ECO:0000313" key="2">
    <source>
        <dbReference type="Proteomes" id="UP000601435"/>
    </source>
</evidence>
<gene>
    <name evidence="1" type="primary">atpA</name>
    <name evidence="1" type="ORF">SNEC2469_LOCUS2206</name>
</gene>
<accession>A0A812JQZ6</accession>
<proteinExistence type="predicted"/>